<sequence>MSIHQDCSNCDDISNNEPHVFLPVYLDSSGVVLDNSQNYTNKLDSSYNFIMEATLTQANYLRSAISYKNNNENYTFKYDLINKTLLVDSLKYDLENTKITIHNSTFNSGHSPSETNLANAYIQYIADTLIGHPFSQAFISNESAIIHKLNSSNIQTQFINALINNLNTSSFNINTICKSIVTQMKNNMPSRFLNEEVDTEYNLPFCPGDYISLFIKMKCNIELDNTLGQKLSDNSQYDMLKSMFADNIHVEFDDNDKTMKLIEKVWRIKIKLA</sequence>
<dbReference type="EMBL" id="MN740585">
    <property type="protein sequence ID" value="QHU35271.1"/>
    <property type="molecule type" value="Genomic_DNA"/>
</dbReference>
<evidence type="ECO:0000313" key="1">
    <source>
        <dbReference type="EMBL" id="QHU35271.1"/>
    </source>
</evidence>
<proteinExistence type="predicted"/>
<dbReference type="AlphaFoldDB" id="A0A6C0LZT9"/>
<protein>
    <submittedName>
        <fullName evidence="1">Uncharacterized protein</fullName>
    </submittedName>
</protein>
<reference evidence="1" key="1">
    <citation type="journal article" date="2020" name="Nature">
        <title>Giant virus diversity and host interactions through global metagenomics.</title>
        <authorList>
            <person name="Schulz F."/>
            <person name="Roux S."/>
            <person name="Paez-Espino D."/>
            <person name="Jungbluth S."/>
            <person name="Walsh D.A."/>
            <person name="Denef V.J."/>
            <person name="McMahon K.D."/>
            <person name="Konstantinidis K.T."/>
            <person name="Eloe-Fadrosh E.A."/>
            <person name="Kyrpides N.C."/>
            <person name="Woyke T."/>
        </authorList>
    </citation>
    <scope>NUCLEOTIDE SEQUENCE</scope>
    <source>
        <strain evidence="1">GVMAG-S-1017745-26</strain>
    </source>
</reference>
<name>A0A6C0LZT9_9ZZZZ</name>
<accession>A0A6C0LZT9</accession>
<organism evidence="1">
    <name type="scientific">viral metagenome</name>
    <dbReference type="NCBI Taxonomy" id="1070528"/>
    <lineage>
        <taxon>unclassified sequences</taxon>
        <taxon>metagenomes</taxon>
        <taxon>organismal metagenomes</taxon>
    </lineage>
</organism>